<accession>A0A1G7GIU8</accession>
<dbReference type="AlphaFoldDB" id="A0A1G7GIU8"/>
<keyword evidence="2" id="KW-1133">Transmembrane helix</keyword>
<dbReference type="STRING" id="482827.SAMN04488243_11442"/>
<evidence type="ECO:0000313" key="4">
    <source>
        <dbReference type="Proteomes" id="UP000199446"/>
    </source>
</evidence>
<gene>
    <name evidence="3" type="ORF">SAMN04488243_11442</name>
</gene>
<dbReference type="EMBL" id="FNBC01000014">
    <property type="protein sequence ID" value="SDE88034.1"/>
    <property type="molecule type" value="Genomic_DNA"/>
</dbReference>
<reference evidence="4" key="1">
    <citation type="submission" date="2016-10" db="EMBL/GenBank/DDBJ databases">
        <authorList>
            <person name="Varghese N."/>
            <person name="Submissions S."/>
        </authorList>
    </citation>
    <scope>NUCLEOTIDE SEQUENCE [LARGE SCALE GENOMIC DNA]</scope>
    <source>
        <strain evidence="4">CGMCC 1.6992</strain>
    </source>
</reference>
<organism evidence="3 4">
    <name type="scientific">Thermus arciformis</name>
    <dbReference type="NCBI Taxonomy" id="482827"/>
    <lineage>
        <taxon>Bacteria</taxon>
        <taxon>Thermotogati</taxon>
        <taxon>Deinococcota</taxon>
        <taxon>Deinococci</taxon>
        <taxon>Thermales</taxon>
        <taxon>Thermaceae</taxon>
        <taxon>Thermus</taxon>
    </lineage>
</organism>
<evidence type="ECO:0000313" key="3">
    <source>
        <dbReference type="EMBL" id="SDE88034.1"/>
    </source>
</evidence>
<keyword evidence="2" id="KW-0812">Transmembrane</keyword>
<protein>
    <submittedName>
        <fullName evidence="3">Uncharacterized protein</fullName>
    </submittedName>
</protein>
<dbReference type="Proteomes" id="UP000199446">
    <property type="component" value="Unassembled WGS sequence"/>
</dbReference>
<sequence>MNEVLCVVSRLVCALTPPVVLVGALVLLAVIFLGYRVVMGDLRRAKWSLAALLLLAGLLAPVPNGQGGRTAAFYPLIRMLTGGYGACTFIGSPPRYTPSPDEKPVKGLSCGGS</sequence>
<dbReference type="OrthoDB" id="33361at2"/>
<dbReference type="RefSeq" id="WP_093007030.1">
    <property type="nucleotide sequence ID" value="NZ_FNBC01000014.1"/>
</dbReference>
<proteinExistence type="predicted"/>
<name>A0A1G7GIU8_9DEIN</name>
<evidence type="ECO:0000256" key="2">
    <source>
        <dbReference type="SAM" id="Phobius"/>
    </source>
</evidence>
<keyword evidence="4" id="KW-1185">Reference proteome</keyword>
<feature type="region of interest" description="Disordered" evidence="1">
    <location>
        <begin position="93"/>
        <end position="113"/>
    </location>
</feature>
<keyword evidence="2" id="KW-0472">Membrane</keyword>
<feature type="transmembrane region" description="Helical" evidence="2">
    <location>
        <begin position="15"/>
        <end position="35"/>
    </location>
</feature>
<evidence type="ECO:0000256" key="1">
    <source>
        <dbReference type="SAM" id="MobiDB-lite"/>
    </source>
</evidence>